<dbReference type="AlphaFoldDB" id="A0AAN9FWU3"/>
<dbReference type="GO" id="GO:0001614">
    <property type="term" value="F:purinergic nucleotide receptor activity"/>
    <property type="evidence" value="ECO:0007669"/>
    <property type="project" value="InterPro"/>
</dbReference>
<keyword evidence="6" id="KW-0406">Ion transport</keyword>
<evidence type="ECO:0000256" key="1">
    <source>
        <dbReference type="ARBA" id="ARBA00004308"/>
    </source>
</evidence>
<proteinExistence type="inferred from homology"/>
<evidence type="ECO:0000256" key="9">
    <source>
        <dbReference type="ARBA" id="ARBA00023303"/>
    </source>
</evidence>
<dbReference type="GO" id="GO:0005886">
    <property type="term" value="C:plasma membrane"/>
    <property type="evidence" value="ECO:0007669"/>
    <property type="project" value="InterPro"/>
</dbReference>
<evidence type="ECO:0000256" key="2">
    <source>
        <dbReference type="ARBA" id="ARBA00009848"/>
    </source>
</evidence>
<feature type="compositionally biased region" description="Polar residues" evidence="10">
    <location>
        <begin position="449"/>
        <end position="466"/>
    </location>
</feature>
<protein>
    <recommendedName>
        <fullName evidence="14">P2X purinoceptor</fullName>
    </recommendedName>
</protein>
<dbReference type="GO" id="GO:0012505">
    <property type="term" value="C:endomembrane system"/>
    <property type="evidence" value="ECO:0007669"/>
    <property type="project" value="UniProtKB-SubCell"/>
</dbReference>
<keyword evidence="13" id="KW-1185">Reference proteome</keyword>
<dbReference type="InterPro" id="IPR059116">
    <property type="entry name" value="P2X_receptor"/>
</dbReference>
<dbReference type="InterPro" id="IPR001429">
    <property type="entry name" value="P2X_purnocptor"/>
</dbReference>
<keyword evidence="3" id="KW-0813">Transport</keyword>
<evidence type="ECO:0000256" key="8">
    <source>
        <dbReference type="ARBA" id="ARBA00023286"/>
    </source>
</evidence>
<feature type="region of interest" description="Disordered" evidence="10">
    <location>
        <begin position="447"/>
        <end position="466"/>
    </location>
</feature>
<reference evidence="12 13" key="1">
    <citation type="submission" date="2024-02" db="EMBL/GenBank/DDBJ databases">
        <title>Chromosome-scale genome assembly of the rough periwinkle Littorina saxatilis.</title>
        <authorList>
            <person name="De Jode A."/>
            <person name="Faria R."/>
            <person name="Formenti G."/>
            <person name="Sims Y."/>
            <person name="Smith T.P."/>
            <person name="Tracey A."/>
            <person name="Wood J.M.D."/>
            <person name="Zagrodzka Z.B."/>
            <person name="Johannesson K."/>
            <person name="Butlin R.K."/>
            <person name="Leder E.H."/>
        </authorList>
    </citation>
    <scope>NUCLEOTIDE SEQUENCE [LARGE SCALE GENOMIC DNA]</scope>
    <source>
        <strain evidence="12">Snail1</strain>
        <tissue evidence="12">Muscle</tissue>
    </source>
</reference>
<dbReference type="PANTHER" id="PTHR10125">
    <property type="entry name" value="P2X PURINOCEPTOR"/>
    <property type="match status" value="1"/>
</dbReference>
<evidence type="ECO:0000256" key="6">
    <source>
        <dbReference type="ARBA" id="ARBA00023065"/>
    </source>
</evidence>
<dbReference type="Gene3D" id="2.60.490.10">
    <property type="entry name" value="atp-gated p2x4 ion channel domain"/>
    <property type="match status" value="1"/>
</dbReference>
<keyword evidence="7 11" id="KW-0472">Membrane</keyword>
<comment type="caution">
    <text evidence="12">The sequence shown here is derived from an EMBL/GenBank/DDBJ whole genome shotgun (WGS) entry which is preliminary data.</text>
</comment>
<gene>
    <name evidence="12" type="ORF">V1264_021842</name>
</gene>
<keyword evidence="9" id="KW-0407">Ion channel</keyword>
<dbReference type="EMBL" id="JBAMIC010004070">
    <property type="protein sequence ID" value="KAK7087842.1"/>
    <property type="molecule type" value="Genomic_DNA"/>
</dbReference>
<sequence>MPYSRVILAQISLPVLLVYEEPRVIRIHSFFLTFIYWMACIGAGLFIGVYLIWYSQGYQYFDPVESAVTTKLFGVAKPNVTDLGQFRQVWDNADYMVPSKENGAFTVITSVFVTPKQSQGTCDEDPTIRGAQCEVDANCTADKALLYGNGVMTGKCIFSTYMPSVKVCEITAWCPVEFDDPAKRIRLATENFTVFIRNNVKFPSFHANRQNIPNNMNDKELETCMFDPGHPRNKHCPVFKINTIVEETGHSFSSMVSEGGVIEIIIDWDCNFDCSDECLPTYSFHRLDRLENAPSRGFHLRYADHYADSTDQFFRTLYRAYGIRIIVSVHGSGRKFSKRVTAKTIGSGLSFFGIAAFIVSKGILRLYKMCCKRKCCLEDKYCTNTLQWCWTGCYDWCFCKPLDKSMRTEQDKNADDLRATTFVFRDALKTCSRRCVLSGERYSSEPEIDQSSTALDTTRQPINSQAGNDVIVRTNPAFGLPSDVENSL</sequence>
<keyword evidence="5 11" id="KW-1133">Transmembrane helix</keyword>
<comment type="similarity">
    <text evidence="2">Belongs to the P2X receptor family.</text>
</comment>
<dbReference type="Proteomes" id="UP001374579">
    <property type="component" value="Unassembled WGS sequence"/>
</dbReference>
<evidence type="ECO:0000256" key="7">
    <source>
        <dbReference type="ARBA" id="ARBA00023136"/>
    </source>
</evidence>
<organism evidence="12 13">
    <name type="scientific">Littorina saxatilis</name>
    <dbReference type="NCBI Taxonomy" id="31220"/>
    <lineage>
        <taxon>Eukaryota</taxon>
        <taxon>Metazoa</taxon>
        <taxon>Spiralia</taxon>
        <taxon>Lophotrochozoa</taxon>
        <taxon>Mollusca</taxon>
        <taxon>Gastropoda</taxon>
        <taxon>Caenogastropoda</taxon>
        <taxon>Littorinimorpha</taxon>
        <taxon>Littorinoidea</taxon>
        <taxon>Littorinidae</taxon>
        <taxon>Littorina</taxon>
    </lineage>
</organism>
<dbReference type="GO" id="GO:0070588">
    <property type="term" value="P:calcium ion transmembrane transport"/>
    <property type="evidence" value="ECO:0007669"/>
    <property type="project" value="TreeGrafter"/>
</dbReference>
<evidence type="ECO:0000256" key="3">
    <source>
        <dbReference type="ARBA" id="ARBA00022448"/>
    </source>
</evidence>
<evidence type="ECO:0000313" key="13">
    <source>
        <dbReference type="Proteomes" id="UP001374579"/>
    </source>
</evidence>
<dbReference type="GO" id="GO:0098794">
    <property type="term" value="C:postsynapse"/>
    <property type="evidence" value="ECO:0007669"/>
    <property type="project" value="GOC"/>
</dbReference>
<evidence type="ECO:0000256" key="5">
    <source>
        <dbReference type="ARBA" id="ARBA00022989"/>
    </source>
</evidence>
<keyword evidence="8" id="KW-1071">Ligand-gated ion channel</keyword>
<name>A0AAN9FWU3_9CAEN</name>
<dbReference type="PRINTS" id="PR01307">
    <property type="entry name" value="P2XRECEPTOR"/>
</dbReference>
<feature type="transmembrane region" description="Helical" evidence="11">
    <location>
        <begin position="30"/>
        <end position="53"/>
    </location>
</feature>
<keyword evidence="4 11" id="KW-0812">Transmembrane</keyword>
<dbReference type="PANTHER" id="PTHR10125:SF31">
    <property type="entry name" value="P2X RECEPTOR E"/>
    <property type="match status" value="1"/>
</dbReference>
<dbReference type="GO" id="GO:0004931">
    <property type="term" value="F:extracellularly ATP-gated monoatomic cation channel activity"/>
    <property type="evidence" value="ECO:0007669"/>
    <property type="project" value="InterPro"/>
</dbReference>
<feature type="transmembrane region" description="Helical" evidence="11">
    <location>
        <begin position="344"/>
        <end position="367"/>
    </location>
</feature>
<evidence type="ECO:0000256" key="10">
    <source>
        <dbReference type="SAM" id="MobiDB-lite"/>
    </source>
</evidence>
<dbReference type="InterPro" id="IPR027309">
    <property type="entry name" value="P2X_extracellular_dom_sf"/>
</dbReference>
<dbReference type="NCBIfam" id="TIGR00863">
    <property type="entry name" value="P2X"/>
    <property type="match status" value="1"/>
</dbReference>
<accession>A0AAN9FWU3</accession>
<dbReference type="GO" id="GO:0033198">
    <property type="term" value="P:response to ATP"/>
    <property type="evidence" value="ECO:0007669"/>
    <property type="project" value="InterPro"/>
</dbReference>
<evidence type="ECO:0000256" key="11">
    <source>
        <dbReference type="SAM" id="Phobius"/>
    </source>
</evidence>
<dbReference type="Pfam" id="PF00864">
    <property type="entry name" value="P2X_receptor"/>
    <property type="match status" value="1"/>
</dbReference>
<evidence type="ECO:0000313" key="12">
    <source>
        <dbReference type="EMBL" id="KAK7087842.1"/>
    </source>
</evidence>
<evidence type="ECO:0000256" key="4">
    <source>
        <dbReference type="ARBA" id="ARBA00022692"/>
    </source>
</evidence>
<dbReference type="Gene3D" id="1.10.287.940">
    <property type="entry name" value="atp-gated p2x4 ion channel"/>
    <property type="match status" value="1"/>
</dbReference>
<evidence type="ECO:0008006" key="14">
    <source>
        <dbReference type="Google" id="ProtNLM"/>
    </source>
</evidence>
<comment type="subcellular location">
    <subcellularLocation>
        <location evidence="1">Endomembrane system</location>
    </subcellularLocation>
</comment>